<proteinExistence type="predicted"/>
<evidence type="ECO:0000256" key="2">
    <source>
        <dbReference type="ARBA" id="ARBA00022475"/>
    </source>
</evidence>
<evidence type="ECO:0000256" key="3">
    <source>
        <dbReference type="ARBA" id="ARBA00022692"/>
    </source>
</evidence>
<dbReference type="EMBL" id="AJWZ01002151">
    <property type="protein sequence ID" value="EKC71744.1"/>
    <property type="molecule type" value="Genomic_DNA"/>
</dbReference>
<gene>
    <name evidence="8" type="ORF">OBE_03242</name>
</gene>
<evidence type="ECO:0000256" key="1">
    <source>
        <dbReference type="ARBA" id="ARBA00004651"/>
    </source>
</evidence>
<dbReference type="PANTHER" id="PTHR33406:SF13">
    <property type="entry name" value="MEMBRANE PROTEIN YDFJ"/>
    <property type="match status" value="1"/>
</dbReference>
<evidence type="ECO:0000313" key="8">
    <source>
        <dbReference type="EMBL" id="EKC71744.1"/>
    </source>
</evidence>
<dbReference type="GO" id="GO:0005886">
    <property type="term" value="C:plasma membrane"/>
    <property type="evidence" value="ECO:0007669"/>
    <property type="project" value="UniProtKB-SubCell"/>
</dbReference>
<evidence type="ECO:0000259" key="7">
    <source>
        <dbReference type="Pfam" id="PF03176"/>
    </source>
</evidence>
<comment type="caution">
    <text evidence="8">The sequence shown here is derived from an EMBL/GenBank/DDBJ whole genome shotgun (WGS) entry which is preliminary data.</text>
</comment>
<feature type="transmembrane region" description="Helical" evidence="6">
    <location>
        <begin position="75"/>
        <end position="96"/>
    </location>
</feature>
<protein>
    <submittedName>
        <fullName evidence="8">Exporters of the RND superfamily</fullName>
    </submittedName>
</protein>
<dbReference type="PANTHER" id="PTHR33406">
    <property type="entry name" value="MEMBRANE PROTEIN MJ1562-RELATED"/>
    <property type="match status" value="1"/>
</dbReference>
<name>K1TVS2_9ZZZZ</name>
<keyword evidence="2" id="KW-1003">Cell membrane</keyword>
<dbReference type="InterPro" id="IPR050545">
    <property type="entry name" value="Mycobact_MmpL"/>
</dbReference>
<organism evidence="8">
    <name type="scientific">human gut metagenome</name>
    <dbReference type="NCBI Taxonomy" id="408170"/>
    <lineage>
        <taxon>unclassified sequences</taxon>
        <taxon>metagenomes</taxon>
        <taxon>organismal metagenomes</taxon>
    </lineage>
</organism>
<dbReference type="Gene3D" id="1.20.1640.10">
    <property type="entry name" value="Multidrug efflux transporter AcrB transmembrane domain"/>
    <property type="match status" value="1"/>
</dbReference>
<keyword evidence="3 6" id="KW-0812">Transmembrane</keyword>
<feature type="transmembrane region" description="Helical" evidence="6">
    <location>
        <begin position="49"/>
        <end position="69"/>
    </location>
</feature>
<feature type="transmembrane region" description="Helical" evidence="6">
    <location>
        <begin position="157"/>
        <end position="176"/>
    </location>
</feature>
<dbReference type="SUPFAM" id="SSF82866">
    <property type="entry name" value="Multidrug efflux transporter AcrB transmembrane domain"/>
    <property type="match status" value="1"/>
</dbReference>
<feature type="non-terminal residue" evidence="8">
    <location>
        <position position="298"/>
    </location>
</feature>
<feature type="transmembrane region" description="Helical" evidence="6">
    <location>
        <begin position="197"/>
        <end position="218"/>
    </location>
</feature>
<feature type="domain" description="Membrane transport protein MMPL" evidence="7">
    <location>
        <begin position="4"/>
        <end position="175"/>
    </location>
</feature>
<dbReference type="InterPro" id="IPR004869">
    <property type="entry name" value="MMPL_dom"/>
</dbReference>
<evidence type="ECO:0000256" key="4">
    <source>
        <dbReference type="ARBA" id="ARBA00022989"/>
    </source>
</evidence>
<evidence type="ECO:0000256" key="6">
    <source>
        <dbReference type="SAM" id="Phobius"/>
    </source>
</evidence>
<dbReference type="AlphaFoldDB" id="K1TVS2"/>
<evidence type="ECO:0000256" key="5">
    <source>
        <dbReference type="ARBA" id="ARBA00023136"/>
    </source>
</evidence>
<reference evidence="8" key="1">
    <citation type="journal article" date="2013" name="Environ. Microbiol.">
        <title>Microbiota from the distal guts of lean and obese adolescents exhibit partial functional redundancy besides clear differences in community structure.</title>
        <authorList>
            <person name="Ferrer M."/>
            <person name="Ruiz A."/>
            <person name="Lanza F."/>
            <person name="Haange S.B."/>
            <person name="Oberbach A."/>
            <person name="Till H."/>
            <person name="Bargiela R."/>
            <person name="Campoy C."/>
            <person name="Segura M.T."/>
            <person name="Richter M."/>
            <person name="von Bergen M."/>
            <person name="Seifert J."/>
            <person name="Suarez A."/>
        </authorList>
    </citation>
    <scope>NUCLEOTIDE SEQUENCE</scope>
</reference>
<keyword evidence="5 6" id="KW-0472">Membrane</keyword>
<feature type="non-terminal residue" evidence="8">
    <location>
        <position position="1"/>
    </location>
</feature>
<feature type="transmembrane region" description="Helical" evidence="6">
    <location>
        <begin position="117"/>
        <end position="145"/>
    </location>
</feature>
<feature type="transmembrane region" description="Helical" evidence="6">
    <location>
        <begin position="23"/>
        <end position="42"/>
    </location>
</feature>
<keyword evidence="4 6" id="KW-1133">Transmembrane helix</keyword>
<dbReference type="Pfam" id="PF03176">
    <property type="entry name" value="MMPL"/>
    <property type="match status" value="1"/>
</dbReference>
<accession>K1TVS2</accession>
<sequence length="298" mass="32208">EKCAVAGLSATEDDMKDILNSEMAIYVVVAAVLCMIVLSIALDSYIVPLFLLGSIGIAILYNMGTNIMFGEISYITKAIASVLQLGVTMDFSIFLYHSYIKEKQTSKDIYEAMEKAITSTISSVVGSSITTIAGFLALCTMQLAIGRDIGLVMAKGVLIGLICVVTVLPATILVFDKLIEKTSHKVILPEFTHLIDFVVKHYKAAIIVFLILLVPAIYGNSHVNVYYNINSSLPESLASVPANKALADDFNMVSTQIALVNKDMPDSKVKAMLDEIDSLDGVEWSIAKAKITNGLVPD</sequence>
<comment type="subcellular location">
    <subcellularLocation>
        <location evidence="1">Cell membrane</location>
        <topology evidence="1">Multi-pass membrane protein</topology>
    </subcellularLocation>
</comment>